<dbReference type="Proteomes" id="UP000008311">
    <property type="component" value="Unassembled WGS sequence"/>
</dbReference>
<comment type="catalytic activity">
    <reaction evidence="4">
        <text>RX + glutathione = an S-substituted glutathione + a halide anion + H(+)</text>
        <dbReference type="Rhea" id="RHEA:16437"/>
        <dbReference type="ChEBI" id="CHEBI:15378"/>
        <dbReference type="ChEBI" id="CHEBI:16042"/>
        <dbReference type="ChEBI" id="CHEBI:17792"/>
        <dbReference type="ChEBI" id="CHEBI:57925"/>
        <dbReference type="ChEBI" id="CHEBI:90779"/>
        <dbReference type="EC" id="2.5.1.18"/>
    </reaction>
</comment>
<dbReference type="EC" id="2.5.1.18" evidence="2"/>
<dbReference type="Pfam" id="PF02798">
    <property type="entry name" value="GST_N"/>
    <property type="match status" value="1"/>
</dbReference>
<dbReference type="InterPro" id="IPR036249">
    <property type="entry name" value="Thioredoxin-like_sf"/>
</dbReference>
<dbReference type="GO" id="GO:0004364">
    <property type="term" value="F:glutathione transferase activity"/>
    <property type="evidence" value="ECO:0007669"/>
    <property type="project" value="UniProtKB-EC"/>
</dbReference>
<feature type="domain" description="GST N-terminal" evidence="5">
    <location>
        <begin position="1"/>
        <end position="77"/>
    </location>
</feature>
<evidence type="ECO:0000259" key="5">
    <source>
        <dbReference type="PROSITE" id="PS50404"/>
    </source>
</evidence>
<dbReference type="eggNOG" id="KOG0867">
    <property type="taxonomic scope" value="Eukaryota"/>
</dbReference>
<protein>
    <recommendedName>
        <fullName evidence="2">glutathione transferase</fullName>
        <ecNumber evidence="2">2.5.1.18</ecNumber>
    </recommendedName>
</protein>
<evidence type="ECO:0000256" key="3">
    <source>
        <dbReference type="ARBA" id="ARBA00022679"/>
    </source>
</evidence>
<evidence type="ECO:0000313" key="6">
    <source>
        <dbReference type="EMBL" id="EEF29411.1"/>
    </source>
</evidence>
<dbReference type="EMBL" id="EQ974445">
    <property type="protein sequence ID" value="EEF29411.1"/>
    <property type="molecule type" value="Genomic_DNA"/>
</dbReference>
<evidence type="ECO:0000313" key="7">
    <source>
        <dbReference type="Proteomes" id="UP000008311"/>
    </source>
</evidence>
<accession>B9T405</accession>
<evidence type="ECO:0000256" key="4">
    <source>
        <dbReference type="ARBA" id="ARBA00047960"/>
    </source>
</evidence>
<comment type="similarity">
    <text evidence="1">Belongs to the GST superfamily. Phi family.</text>
</comment>
<dbReference type="STRING" id="3988.B9T405"/>
<dbReference type="InParanoid" id="B9T405"/>
<keyword evidence="7" id="KW-1185">Reference proteome</keyword>
<dbReference type="SUPFAM" id="SSF52833">
    <property type="entry name" value="Thioredoxin-like"/>
    <property type="match status" value="1"/>
</dbReference>
<name>B9T405_RICCO</name>
<organism evidence="6 7">
    <name type="scientific">Ricinus communis</name>
    <name type="common">Castor bean</name>
    <dbReference type="NCBI Taxonomy" id="3988"/>
    <lineage>
        <taxon>Eukaryota</taxon>
        <taxon>Viridiplantae</taxon>
        <taxon>Streptophyta</taxon>
        <taxon>Embryophyta</taxon>
        <taxon>Tracheophyta</taxon>
        <taxon>Spermatophyta</taxon>
        <taxon>Magnoliopsida</taxon>
        <taxon>eudicotyledons</taxon>
        <taxon>Gunneridae</taxon>
        <taxon>Pentapetalae</taxon>
        <taxon>rosids</taxon>
        <taxon>fabids</taxon>
        <taxon>Malpighiales</taxon>
        <taxon>Euphorbiaceae</taxon>
        <taxon>Acalyphoideae</taxon>
        <taxon>Acalypheae</taxon>
        <taxon>Ricinus</taxon>
    </lineage>
</organism>
<evidence type="ECO:0000256" key="1">
    <source>
        <dbReference type="ARBA" id="ARBA00010128"/>
    </source>
</evidence>
<proteinExistence type="inferred from homology"/>
<keyword evidence="3" id="KW-0808">Transferase</keyword>
<reference evidence="7" key="1">
    <citation type="journal article" date="2010" name="Nat. Biotechnol.">
        <title>Draft genome sequence of the oilseed species Ricinus communis.</title>
        <authorList>
            <person name="Chan A.P."/>
            <person name="Crabtree J."/>
            <person name="Zhao Q."/>
            <person name="Lorenzi H."/>
            <person name="Orvis J."/>
            <person name="Puiu D."/>
            <person name="Melake-Berhan A."/>
            <person name="Jones K.M."/>
            <person name="Redman J."/>
            <person name="Chen G."/>
            <person name="Cahoon E.B."/>
            <person name="Gedil M."/>
            <person name="Stanke M."/>
            <person name="Haas B.J."/>
            <person name="Wortman J.R."/>
            <person name="Fraser-Liggett C.M."/>
            <person name="Ravel J."/>
            <person name="Rabinowicz P.D."/>
        </authorList>
    </citation>
    <scope>NUCLEOTIDE SEQUENCE [LARGE SCALE GENOMIC DNA]</scope>
    <source>
        <strain evidence="7">cv. Hale</strain>
    </source>
</reference>
<dbReference type="AlphaFoldDB" id="B9T405"/>
<sequence>MVVKVYGSVHAACPQRVLACLLEKDVEFEIVHVDLDSGEHKRSEFLLKQPFGQVPVVEDGNFQLFGKNPNPLIFFPI</sequence>
<dbReference type="Gene3D" id="3.40.30.10">
    <property type="entry name" value="Glutaredoxin"/>
    <property type="match status" value="1"/>
</dbReference>
<dbReference type="PROSITE" id="PS50404">
    <property type="entry name" value="GST_NTER"/>
    <property type="match status" value="1"/>
</dbReference>
<dbReference type="InterPro" id="IPR004045">
    <property type="entry name" value="Glutathione_S-Trfase_N"/>
</dbReference>
<gene>
    <name evidence="6" type="ORF">RCOM_0286420</name>
</gene>
<dbReference type="PANTHER" id="PTHR43900:SF54">
    <property type="entry name" value="GLUTATHIONE S-TRANSFERASE F12"/>
    <property type="match status" value="1"/>
</dbReference>
<dbReference type="FunFam" id="3.40.30.10:FF:000016">
    <property type="entry name" value="Glutathione S-transferase F2"/>
    <property type="match status" value="1"/>
</dbReference>
<evidence type="ECO:0000256" key="2">
    <source>
        <dbReference type="ARBA" id="ARBA00012452"/>
    </source>
</evidence>
<dbReference type="PANTHER" id="PTHR43900">
    <property type="entry name" value="GLUTATHIONE S-TRANSFERASE RHO"/>
    <property type="match status" value="1"/>
</dbReference>